<keyword evidence="4" id="KW-1185">Reference proteome</keyword>
<feature type="compositionally biased region" description="Basic and acidic residues" evidence="1">
    <location>
        <begin position="60"/>
        <end position="77"/>
    </location>
</feature>
<feature type="region of interest" description="Disordered" evidence="1">
    <location>
        <begin position="60"/>
        <end position="84"/>
    </location>
</feature>
<keyword evidence="2" id="KW-0472">Membrane</keyword>
<keyword evidence="2" id="KW-0812">Transmembrane</keyword>
<gene>
    <name evidence="3" type="ORF">MQP27_32495</name>
</gene>
<dbReference type="Proteomes" id="UP001165269">
    <property type="component" value="Unassembled WGS sequence"/>
</dbReference>
<evidence type="ECO:0000313" key="4">
    <source>
        <dbReference type="Proteomes" id="UP001165269"/>
    </source>
</evidence>
<accession>A0ABS9YF16</accession>
<evidence type="ECO:0000256" key="2">
    <source>
        <dbReference type="SAM" id="Phobius"/>
    </source>
</evidence>
<comment type="caution">
    <text evidence="3">The sequence shown here is derived from an EMBL/GenBank/DDBJ whole genome shotgun (WGS) entry which is preliminary data.</text>
</comment>
<keyword evidence="2" id="KW-1133">Transmembrane helix</keyword>
<proteinExistence type="predicted"/>
<reference evidence="3" key="1">
    <citation type="submission" date="2022-03" db="EMBL/GenBank/DDBJ databases">
        <title>Streptomyces 7R015 and 7R016 isolated from Barleria lupulina in Thailand.</title>
        <authorList>
            <person name="Kanchanasin P."/>
            <person name="Phongsopitanun W."/>
            <person name="Tanasupawat S."/>
        </authorList>
    </citation>
    <scope>NUCLEOTIDE SEQUENCE</scope>
    <source>
        <strain evidence="3">7R015</strain>
    </source>
</reference>
<dbReference type="EMBL" id="JALDAY010000010">
    <property type="protein sequence ID" value="MCI3275817.1"/>
    <property type="molecule type" value="Genomic_DNA"/>
</dbReference>
<dbReference type="RefSeq" id="WP_242770828.1">
    <property type="nucleotide sequence ID" value="NZ_JALDAY010000010.1"/>
</dbReference>
<name>A0ABS9YF16_9ACTN</name>
<protein>
    <recommendedName>
        <fullName evidence="5">Secreted protein</fullName>
    </recommendedName>
</protein>
<evidence type="ECO:0000313" key="3">
    <source>
        <dbReference type="EMBL" id="MCI3275817.1"/>
    </source>
</evidence>
<organism evidence="3 4">
    <name type="scientific">Streptomyces cylindrosporus</name>
    <dbReference type="NCBI Taxonomy" id="2927583"/>
    <lineage>
        <taxon>Bacteria</taxon>
        <taxon>Bacillati</taxon>
        <taxon>Actinomycetota</taxon>
        <taxon>Actinomycetes</taxon>
        <taxon>Kitasatosporales</taxon>
        <taxon>Streptomycetaceae</taxon>
        <taxon>Streptomyces</taxon>
    </lineage>
</organism>
<evidence type="ECO:0000256" key="1">
    <source>
        <dbReference type="SAM" id="MobiDB-lite"/>
    </source>
</evidence>
<evidence type="ECO:0008006" key="5">
    <source>
        <dbReference type="Google" id="ProtNLM"/>
    </source>
</evidence>
<feature type="transmembrane region" description="Helical" evidence="2">
    <location>
        <begin position="6"/>
        <end position="28"/>
    </location>
</feature>
<sequence length="84" mass="9146">MDELLPYLLVLGALVLVMGAFTGLARLIRRRGGAGGGLGAALAAYEEAFRATSHASHYEIRAQAERKDPLESPDRLRRGVRRGR</sequence>